<evidence type="ECO:0000259" key="1">
    <source>
        <dbReference type="PROSITE" id="PS51186"/>
    </source>
</evidence>
<organism evidence="2 3">
    <name type="scientific">Parasphingopyxis lamellibrachiae</name>
    <dbReference type="NCBI Taxonomy" id="680125"/>
    <lineage>
        <taxon>Bacteria</taxon>
        <taxon>Pseudomonadati</taxon>
        <taxon>Pseudomonadota</taxon>
        <taxon>Alphaproteobacteria</taxon>
        <taxon>Sphingomonadales</taxon>
        <taxon>Sphingomonadaceae</taxon>
        <taxon>Parasphingopyxis</taxon>
    </lineage>
</organism>
<dbReference type="Proteomes" id="UP000256310">
    <property type="component" value="Unassembled WGS sequence"/>
</dbReference>
<protein>
    <submittedName>
        <fullName evidence="2">RimJ/RimL family protein N-acetyltransferase</fullName>
    </submittedName>
</protein>
<dbReference type="AlphaFoldDB" id="A0A3D9FC99"/>
<dbReference type="GO" id="GO:0016747">
    <property type="term" value="F:acyltransferase activity, transferring groups other than amino-acyl groups"/>
    <property type="evidence" value="ECO:0007669"/>
    <property type="project" value="InterPro"/>
</dbReference>
<dbReference type="InterPro" id="IPR051531">
    <property type="entry name" value="N-acetyltransferase"/>
</dbReference>
<sequence>MAELPVLKTERLVLRPLRIEDAEAMHHFFSDEKAMTWWSSGPHETLEETRAYVRVNATDTKYLTWVITENCGDALGWVCLIPGREGVAEIGYNLRRTHWRKGYVGEAVSRVIDHCFGERGLHRLTADTDPDNMGSNALLEKLGFQREGYLREEWTTHLGLRDSIIWGLLKREWKPS</sequence>
<dbReference type="SUPFAM" id="SSF55729">
    <property type="entry name" value="Acyl-CoA N-acyltransferases (Nat)"/>
    <property type="match status" value="1"/>
</dbReference>
<dbReference type="OrthoDB" id="5295305at2"/>
<comment type="caution">
    <text evidence="2">The sequence shown here is derived from an EMBL/GenBank/DDBJ whole genome shotgun (WGS) entry which is preliminary data.</text>
</comment>
<dbReference type="Pfam" id="PF13302">
    <property type="entry name" value="Acetyltransf_3"/>
    <property type="match status" value="1"/>
</dbReference>
<dbReference type="InterPro" id="IPR000182">
    <property type="entry name" value="GNAT_dom"/>
</dbReference>
<accession>A0A3D9FC99</accession>
<name>A0A3D9FC99_9SPHN</name>
<dbReference type="PANTHER" id="PTHR43792">
    <property type="entry name" value="GNAT FAMILY, PUTATIVE (AFU_ORTHOLOGUE AFUA_3G00765)-RELATED-RELATED"/>
    <property type="match status" value="1"/>
</dbReference>
<evidence type="ECO:0000313" key="2">
    <source>
        <dbReference type="EMBL" id="RED15222.1"/>
    </source>
</evidence>
<dbReference type="PANTHER" id="PTHR43792:SF1">
    <property type="entry name" value="N-ACETYLTRANSFERASE DOMAIN-CONTAINING PROTEIN"/>
    <property type="match status" value="1"/>
</dbReference>
<dbReference type="InterPro" id="IPR016181">
    <property type="entry name" value="Acyl_CoA_acyltransferase"/>
</dbReference>
<proteinExistence type="predicted"/>
<reference evidence="2 3" key="1">
    <citation type="submission" date="2018-07" db="EMBL/GenBank/DDBJ databases">
        <title>Genomic Encyclopedia of Type Strains, Phase IV (KMG-IV): sequencing the most valuable type-strain genomes for metagenomic binning, comparative biology and taxonomic classification.</title>
        <authorList>
            <person name="Goeker M."/>
        </authorList>
    </citation>
    <scope>NUCLEOTIDE SEQUENCE [LARGE SCALE GENOMIC DNA]</scope>
    <source>
        <strain evidence="2 3">DSM 26725</strain>
    </source>
</reference>
<feature type="domain" description="N-acetyltransferase" evidence="1">
    <location>
        <begin position="12"/>
        <end position="165"/>
    </location>
</feature>
<evidence type="ECO:0000313" key="3">
    <source>
        <dbReference type="Proteomes" id="UP000256310"/>
    </source>
</evidence>
<keyword evidence="3" id="KW-1185">Reference proteome</keyword>
<keyword evidence="2" id="KW-0808">Transferase</keyword>
<dbReference type="PROSITE" id="PS51186">
    <property type="entry name" value="GNAT"/>
    <property type="match status" value="1"/>
</dbReference>
<dbReference type="RefSeq" id="WP_116234771.1">
    <property type="nucleotide sequence ID" value="NZ_QRDP01000004.1"/>
</dbReference>
<gene>
    <name evidence="2" type="ORF">DFR46_0209</name>
</gene>
<dbReference type="Gene3D" id="3.40.630.30">
    <property type="match status" value="1"/>
</dbReference>
<dbReference type="EMBL" id="QRDP01000004">
    <property type="protein sequence ID" value="RED15222.1"/>
    <property type="molecule type" value="Genomic_DNA"/>
</dbReference>